<gene>
    <name evidence="2" type="ORF">ANN_22144</name>
</gene>
<dbReference type="Pfam" id="PF13358">
    <property type="entry name" value="DDE_3"/>
    <property type="match status" value="1"/>
</dbReference>
<dbReference type="InterPro" id="IPR052709">
    <property type="entry name" value="Transposase-MT_Hybrid"/>
</dbReference>
<dbReference type="Gene3D" id="3.30.420.10">
    <property type="entry name" value="Ribonuclease H-like superfamily/Ribonuclease H"/>
    <property type="match status" value="1"/>
</dbReference>
<name>A0ABQ8S7H2_PERAM</name>
<reference evidence="2 3" key="1">
    <citation type="journal article" date="2022" name="Allergy">
        <title>Genome assembly and annotation of Periplaneta americana reveal a comprehensive cockroach allergen profile.</title>
        <authorList>
            <person name="Wang L."/>
            <person name="Xiong Q."/>
            <person name="Saelim N."/>
            <person name="Wang L."/>
            <person name="Nong W."/>
            <person name="Wan A.T."/>
            <person name="Shi M."/>
            <person name="Liu X."/>
            <person name="Cao Q."/>
            <person name="Hui J.H.L."/>
            <person name="Sookrung N."/>
            <person name="Leung T.F."/>
            <person name="Tungtrongchitr A."/>
            <person name="Tsui S.K.W."/>
        </authorList>
    </citation>
    <scope>NUCLEOTIDE SEQUENCE [LARGE SCALE GENOMIC DNA]</scope>
    <source>
        <strain evidence="2">PWHHKU_190912</strain>
    </source>
</reference>
<dbReference type="InterPro" id="IPR038717">
    <property type="entry name" value="Tc1-like_DDE_dom"/>
</dbReference>
<dbReference type="Proteomes" id="UP001148838">
    <property type="component" value="Unassembled WGS sequence"/>
</dbReference>
<sequence length="316" mass="36815">MRLDALLNLSNRDPDDGLHDSQTVKINVFIRFCMEFRVALFCFDMVHLTTADMTCVRYVILCSYYTDARCSEALSLGYSEPTHATCEAHLAQIRTTREICERPKTTFTKLEQRSWIKIEVTRGRSAQECFQGLREACGDAELPYRTVARWVKAFREGLVGSAVKVMFIVAYDIDRVILHHAVPPRQMVNANYYCRFLQHHLRPALRRKRRHLMVQNPIILHDNARSHTAAVVKDLLRRWQWEILEHPPYSPDMTPCDYDLFTKVKEPLRGTRYNTRDELIRALGRSIRNINKDGRADGVRRLPNIWQKVINKGATI</sequence>
<protein>
    <recommendedName>
        <fullName evidence="1">Tc1-like transposase DDE domain-containing protein</fullName>
    </recommendedName>
</protein>
<dbReference type="PANTHER" id="PTHR46060:SF1">
    <property type="entry name" value="MARINER MOS1 TRANSPOSASE-LIKE PROTEIN"/>
    <property type="match status" value="1"/>
</dbReference>
<evidence type="ECO:0000313" key="2">
    <source>
        <dbReference type="EMBL" id="KAJ4429940.1"/>
    </source>
</evidence>
<dbReference type="InterPro" id="IPR036397">
    <property type="entry name" value="RNaseH_sf"/>
</dbReference>
<keyword evidence="3" id="KW-1185">Reference proteome</keyword>
<dbReference type="EMBL" id="JAJSOF020000033">
    <property type="protein sequence ID" value="KAJ4429940.1"/>
    <property type="molecule type" value="Genomic_DNA"/>
</dbReference>
<dbReference type="PANTHER" id="PTHR46060">
    <property type="entry name" value="MARINER MOS1 TRANSPOSASE-LIKE PROTEIN"/>
    <property type="match status" value="1"/>
</dbReference>
<evidence type="ECO:0000259" key="1">
    <source>
        <dbReference type="Pfam" id="PF13358"/>
    </source>
</evidence>
<comment type="caution">
    <text evidence="2">The sequence shown here is derived from an EMBL/GenBank/DDBJ whole genome shotgun (WGS) entry which is preliminary data.</text>
</comment>
<feature type="domain" description="Tc1-like transposase DDE" evidence="1">
    <location>
        <begin position="188"/>
        <end position="279"/>
    </location>
</feature>
<proteinExistence type="predicted"/>
<evidence type="ECO:0000313" key="3">
    <source>
        <dbReference type="Proteomes" id="UP001148838"/>
    </source>
</evidence>
<organism evidence="2 3">
    <name type="scientific">Periplaneta americana</name>
    <name type="common">American cockroach</name>
    <name type="synonym">Blatta americana</name>
    <dbReference type="NCBI Taxonomy" id="6978"/>
    <lineage>
        <taxon>Eukaryota</taxon>
        <taxon>Metazoa</taxon>
        <taxon>Ecdysozoa</taxon>
        <taxon>Arthropoda</taxon>
        <taxon>Hexapoda</taxon>
        <taxon>Insecta</taxon>
        <taxon>Pterygota</taxon>
        <taxon>Neoptera</taxon>
        <taxon>Polyneoptera</taxon>
        <taxon>Dictyoptera</taxon>
        <taxon>Blattodea</taxon>
        <taxon>Blattoidea</taxon>
        <taxon>Blattidae</taxon>
        <taxon>Blattinae</taxon>
        <taxon>Periplaneta</taxon>
    </lineage>
</organism>
<accession>A0ABQ8S7H2</accession>